<comment type="caution">
    <text evidence="2">The sequence shown here is derived from an EMBL/GenBank/DDBJ whole genome shotgun (WGS) entry which is preliminary data.</text>
</comment>
<name>K2RAR5_METFP</name>
<dbReference type="Proteomes" id="UP000007360">
    <property type="component" value="Unassembled WGS sequence"/>
</dbReference>
<evidence type="ECO:0000313" key="2">
    <source>
        <dbReference type="EMBL" id="EKF85399.1"/>
    </source>
</evidence>
<accession>K2RAR5</accession>
<feature type="transmembrane region" description="Helical" evidence="1">
    <location>
        <begin position="66"/>
        <end position="88"/>
    </location>
</feature>
<keyword evidence="1" id="KW-0472">Membrane</keyword>
<evidence type="ECO:0000313" key="3">
    <source>
        <dbReference type="Proteomes" id="UP000007360"/>
    </source>
</evidence>
<dbReference type="RefSeq" id="WP_004030990.1">
    <property type="nucleotide sequence ID" value="NZ_AMPO01000007.1"/>
</dbReference>
<gene>
    <name evidence="2" type="ORF">A994_08196</name>
</gene>
<evidence type="ECO:0008006" key="4">
    <source>
        <dbReference type="Google" id="ProtNLM"/>
    </source>
</evidence>
<keyword evidence="1" id="KW-1133">Transmembrane helix</keyword>
<feature type="transmembrane region" description="Helical" evidence="1">
    <location>
        <begin position="28"/>
        <end position="45"/>
    </location>
</feature>
<evidence type="ECO:0000256" key="1">
    <source>
        <dbReference type="SAM" id="Phobius"/>
    </source>
</evidence>
<feature type="transmembrane region" description="Helical" evidence="1">
    <location>
        <begin position="94"/>
        <end position="114"/>
    </location>
</feature>
<feature type="transmembrane region" description="Helical" evidence="1">
    <location>
        <begin position="161"/>
        <end position="182"/>
    </location>
</feature>
<keyword evidence="1" id="KW-0812">Transmembrane</keyword>
<protein>
    <recommendedName>
        <fullName evidence="4">DUF3796 domain-containing protein</fullName>
    </recommendedName>
</protein>
<feature type="transmembrane region" description="Helical" evidence="1">
    <location>
        <begin position="5"/>
        <end position="22"/>
    </location>
</feature>
<dbReference type="EMBL" id="AMPO01000007">
    <property type="protein sequence ID" value="EKF85399.1"/>
    <property type="molecule type" value="Genomic_DNA"/>
</dbReference>
<organism evidence="2 3">
    <name type="scientific">Methanobacterium formicicum (strain DSM 3637 / PP1)</name>
    <dbReference type="NCBI Taxonomy" id="1204725"/>
    <lineage>
        <taxon>Archaea</taxon>
        <taxon>Methanobacteriati</taxon>
        <taxon>Methanobacteriota</taxon>
        <taxon>Methanomada group</taxon>
        <taxon>Methanobacteria</taxon>
        <taxon>Methanobacteriales</taxon>
        <taxon>Methanobacteriaceae</taxon>
        <taxon>Methanobacterium</taxon>
    </lineage>
</organism>
<dbReference type="AlphaFoldDB" id="K2RAR5"/>
<feature type="transmembrane region" description="Helical" evidence="1">
    <location>
        <begin position="135"/>
        <end position="155"/>
    </location>
</feature>
<keyword evidence="3" id="KW-1185">Reference proteome</keyword>
<dbReference type="OrthoDB" id="112348at2157"/>
<sequence>MKIEFNCFWGLLGILGFLGYIFENQIYYVFFAFFLLLLVPIFNKIGKKEENKGKHPDLNESKNYNLQNISIWLGSAALMFSGLIMMVTKTMSDLLVVIILLGATAYLTNFFIYVGMDEKAQDERLRKIGTFATTYSWYITLMFISFLVINMYWAQNIHNPIELMGVTIFVMTSTMLIVNTILNRKGDID</sequence>
<dbReference type="PATRIC" id="fig|1204725.3.peg.1648"/>
<proteinExistence type="predicted"/>
<reference evidence="2 3" key="1">
    <citation type="journal article" date="2012" name="J. Bacteriol.">
        <title>Draft genome sequence of Methanobacterium formicicum DSM 3637, an archaebacterium isolated from the methane producer amoeba Pelomyxa palustris.</title>
        <authorList>
            <person name="Gutierrez G."/>
        </authorList>
    </citation>
    <scope>NUCLEOTIDE SEQUENCE [LARGE SCALE GENOMIC DNA]</scope>
    <source>
        <strain evidence="3">DSM 3637 / PP1</strain>
    </source>
</reference>